<dbReference type="Pfam" id="PF00128">
    <property type="entry name" value="Alpha-amylase"/>
    <property type="match status" value="1"/>
</dbReference>
<evidence type="ECO:0000256" key="3">
    <source>
        <dbReference type="ARBA" id="ARBA00022679"/>
    </source>
</evidence>
<comment type="caution">
    <text evidence="5">The sequence shown here is derived from an EMBL/GenBank/DDBJ whole genome shotgun (WGS) entry which is preliminary data.</text>
</comment>
<dbReference type="Proteomes" id="UP001273505">
    <property type="component" value="Unassembled WGS sequence"/>
</dbReference>
<proteinExistence type="inferred from homology"/>
<dbReference type="InterPro" id="IPR022527">
    <property type="entry name" value="Sucrose_phospho"/>
</dbReference>
<dbReference type="RefSeq" id="WP_302722383.1">
    <property type="nucleotide sequence ID" value="NZ_JAULRU010000548.1"/>
</dbReference>
<organism evidence="5 6">
    <name type="scientific">Gilvimarinus gilvus</name>
    <dbReference type="NCBI Taxonomy" id="3058038"/>
    <lineage>
        <taxon>Bacteria</taxon>
        <taxon>Pseudomonadati</taxon>
        <taxon>Pseudomonadota</taxon>
        <taxon>Gammaproteobacteria</taxon>
        <taxon>Cellvibrionales</taxon>
        <taxon>Cellvibrionaceae</taxon>
        <taxon>Gilvimarinus</taxon>
    </lineage>
</organism>
<dbReference type="PANTHER" id="PTHR38784:SF1">
    <property type="entry name" value="SUCROSE PHOSPHORYLASE"/>
    <property type="match status" value="1"/>
</dbReference>
<evidence type="ECO:0000256" key="1">
    <source>
        <dbReference type="ARBA" id="ARBA00008452"/>
    </source>
</evidence>
<evidence type="ECO:0000313" key="5">
    <source>
        <dbReference type="EMBL" id="MDX6849821.1"/>
    </source>
</evidence>
<evidence type="ECO:0000313" key="6">
    <source>
        <dbReference type="Proteomes" id="UP001273505"/>
    </source>
</evidence>
<protein>
    <submittedName>
        <fullName evidence="5">Sucrose phosphorylase</fullName>
        <ecNumber evidence="5">2.4.1.7</ecNumber>
    </submittedName>
</protein>
<dbReference type="InterPro" id="IPR045857">
    <property type="entry name" value="O16G_dom_2"/>
</dbReference>
<dbReference type="InterPro" id="IPR006047">
    <property type="entry name" value="GH13_cat_dom"/>
</dbReference>
<dbReference type="Gene3D" id="3.20.20.80">
    <property type="entry name" value="Glycosidases"/>
    <property type="match status" value="1"/>
</dbReference>
<dbReference type="GO" id="GO:0009018">
    <property type="term" value="F:sucrose phosphorylase activity"/>
    <property type="evidence" value="ECO:0007669"/>
    <property type="project" value="UniProtKB-EC"/>
</dbReference>
<evidence type="ECO:0000256" key="2">
    <source>
        <dbReference type="ARBA" id="ARBA00022676"/>
    </source>
</evidence>
<gene>
    <name evidence="5" type="primary">gtfA</name>
    <name evidence="5" type="ORF">SCD92_10655</name>
</gene>
<accession>A0ABU4S075</accession>
<dbReference type="EC" id="2.4.1.7" evidence="5"/>
<keyword evidence="3 5" id="KW-0808">Transferase</keyword>
<dbReference type="CDD" id="cd11355">
    <property type="entry name" value="AmyAc_Sucrose_phosphorylase"/>
    <property type="match status" value="1"/>
</dbReference>
<sequence length="492" mass="54663">MKNKIQLCTYADRFGGKGISIVNELVKNSVSGAFGGVHLLPFYYPIDGADAGFDPVDHTQVDEKVGDWSDVTRLSSTHDIMADVIVNHMSAQSKEFADFLANGDASQYSDLFLTFESVFPDGATEQQLVDLYRPRPGLPFTKVKFADGKERMLWTTFTADQVDIDVNSESGARYLTNILDRLQSSNVGMIRLDAAGYAIKKAGTRCFMTDETFAFIDEFTGQAHARNMEVLVEIHAHYLTQVAIAKKSDWVYDFALPPLVLHTLIFGDSAPLQNWFKVSPRNAVTVLDTHDGIGIIDVAAEKNVGPGLLSDSQVDSLVEAIHENSNGNSRKATGAAASNVDLYQVNCTYYDALGADDQKYLMARLIQFFAPGIPQVYYVGLLAGENDMELLSATGVGRDINRRYYSVEDVQQQLQRPVVRNLLGLMRFRNEHPAFAGEFSCESTEPNRLKIHWNQSEASLALTVDLAKMTFEVVSLRDEQETVICDWHSFSD</sequence>
<dbReference type="EMBL" id="JAXAFO010000015">
    <property type="protein sequence ID" value="MDX6849821.1"/>
    <property type="molecule type" value="Genomic_DNA"/>
</dbReference>
<reference evidence="5 6" key="1">
    <citation type="submission" date="2023-11" db="EMBL/GenBank/DDBJ databases">
        <title>Gilvimarinus fulvus sp. nov., isolated from the surface of Kelp.</title>
        <authorList>
            <person name="Sun Y.Y."/>
            <person name="Gong Y."/>
            <person name="Du Z.J."/>
        </authorList>
    </citation>
    <scope>NUCLEOTIDE SEQUENCE [LARGE SCALE GENOMIC DNA]</scope>
    <source>
        <strain evidence="5 6">SDUM040013</strain>
    </source>
</reference>
<dbReference type="NCBIfam" id="TIGR03852">
    <property type="entry name" value="sucrose_gtfA"/>
    <property type="match status" value="1"/>
</dbReference>
<dbReference type="InterPro" id="IPR017853">
    <property type="entry name" value="GH"/>
</dbReference>
<keyword evidence="6" id="KW-1185">Reference proteome</keyword>
<name>A0ABU4S075_9GAMM</name>
<dbReference type="PIRSF" id="PIRSF003059">
    <property type="entry name" value="Sucrose_phosphorylase"/>
    <property type="match status" value="1"/>
</dbReference>
<dbReference type="SMART" id="SM00642">
    <property type="entry name" value="Aamy"/>
    <property type="match status" value="1"/>
</dbReference>
<dbReference type="Gene3D" id="3.90.400.10">
    <property type="entry name" value="Oligo-1,6-glucosidase, Domain 2"/>
    <property type="match status" value="1"/>
</dbReference>
<keyword evidence="2 5" id="KW-0328">Glycosyltransferase</keyword>
<dbReference type="InterPro" id="IPR016377">
    <property type="entry name" value="Sucrose_GGa_phosphorylase-rel"/>
</dbReference>
<dbReference type="SUPFAM" id="SSF51445">
    <property type="entry name" value="(Trans)glycosidases"/>
    <property type="match status" value="1"/>
</dbReference>
<comment type="similarity">
    <text evidence="1">Belongs to the glycosyl hydrolase 13 family. Sucrose phosphorylase subfamily.</text>
</comment>
<feature type="domain" description="Glycosyl hydrolase family 13 catalytic" evidence="4">
    <location>
        <begin position="8"/>
        <end position="429"/>
    </location>
</feature>
<dbReference type="PANTHER" id="PTHR38784">
    <property type="entry name" value="SUCROSE PHOSPHORYLASE"/>
    <property type="match status" value="1"/>
</dbReference>
<evidence type="ECO:0000259" key="4">
    <source>
        <dbReference type="SMART" id="SM00642"/>
    </source>
</evidence>